<reference evidence="3" key="1">
    <citation type="submission" date="2022-11" db="UniProtKB">
        <authorList>
            <consortium name="WormBaseParasite"/>
        </authorList>
    </citation>
    <scope>IDENTIFICATION</scope>
</reference>
<name>A0A915EAQ9_9BILA</name>
<sequence>MSKNPPLNATKVKSEEQIGTKSSLDNSRSPKNPKSLKEKSVSSSAIVQSSLVAASIAKNVGPFAAIRENELQRKKKSSLASLNLSNDEEEEEQG</sequence>
<accession>A0A915EAQ9</accession>
<evidence type="ECO:0000256" key="1">
    <source>
        <dbReference type="SAM" id="MobiDB-lite"/>
    </source>
</evidence>
<feature type="region of interest" description="Disordered" evidence="1">
    <location>
        <begin position="72"/>
        <end position="94"/>
    </location>
</feature>
<evidence type="ECO:0000313" key="3">
    <source>
        <dbReference type="WBParaSite" id="jg4353"/>
    </source>
</evidence>
<dbReference type="Proteomes" id="UP000887574">
    <property type="component" value="Unplaced"/>
</dbReference>
<feature type="region of interest" description="Disordered" evidence="1">
    <location>
        <begin position="1"/>
        <end position="43"/>
    </location>
</feature>
<dbReference type="AlphaFoldDB" id="A0A915EAQ9"/>
<organism evidence="2 3">
    <name type="scientific">Ditylenchus dipsaci</name>
    <dbReference type="NCBI Taxonomy" id="166011"/>
    <lineage>
        <taxon>Eukaryota</taxon>
        <taxon>Metazoa</taxon>
        <taxon>Ecdysozoa</taxon>
        <taxon>Nematoda</taxon>
        <taxon>Chromadorea</taxon>
        <taxon>Rhabditida</taxon>
        <taxon>Tylenchina</taxon>
        <taxon>Tylenchomorpha</taxon>
        <taxon>Sphaerularioidea</taxon>
        <taxon>Anguinidae</taxon>
        <taxon>Anguininae</taxon>
        <taxon>Ditylenchus</taxon>
    </lineage>
</organism>
<dbReference type="WBParaSite" id="jg4353">
    <property type="protein sequence ID" value="jg4353"/>
    <property type="gene ID" value="jg4353"/>
</dbReference>
<keyword evidence="2" id="KW-1185">Reference proteome</keyword>
<proteinExistence type="predicted"/>
<protein>
    <submittedName>
        <fullName evidence="3">Uncharacterized protein</fullName>
    </submittedName>
</protein>
<feature type="compositionally biased region" description="Polar residues" evidence="1">
    <location>
        <begin position="19"/>
        <end position="32"/>
    </location>
</feature>
<evidence type="ECO:0000313" key="2">
    <source>
        <dbReference type="Proteomes" id="UP000887574"/>
    </source>
</evidence>